<sequence length="384" mass="42401">MRHLKLRNVPQFTDKFYIRDHTALLSKRQYRMHTNSPPTREELSTPPLTKPPMARPVPTASSAFSSAAGPKPFKKSKPKPTREPPRSPASAAGGSSRGSGSNAKSANTTSESRYRLGCSFMPNTPSSYYRPYNEMGCFWCKTDRRCYGYGKPSHLPCTNDRKRQPLSKKFQASIAPTHALYTRSLGKESIASRIVSSFPVSEPLSVSSQGPCWFLALQRLNRDGTSNAHPAEKACMIPVLQNPYKLPQYPAQYAKLFRLDLEVDVLIQSEKSMPENTNAEVSSTHPPVTSAEPQSHPKKDHMKLPEDVTSQPVVVAMSDAELPIRLKVPRRHRIQPSVPRPARTSYNLDASEPSLHATSATTIAGNTSIVKPKPSIKLVGTQAS</sequence>
<gene>
    <name evidence="1" type="ORF">BDY19DRAFT_906943</name>
</gene>
<name>A0ACB8U1H6_9APHY</name>
<evidence type="ECO:0000313" key="1">
    <source>
        <dbReference type="EMBL" id="KAI0087939.1"/>
    </source>
</evidence>
<dbReference type="Proteomes" id="UP001055072">
    <property type="component" value="Unassembled WGS sequence"/>
</dbReference>
<organism evidence="1 2">
    <name type="scientific">Irpex rosettiformis</name>
    <dbReference type="NCBI Taxonomy" id="378272"/>
    <lineage>
        <taxon>Eukaryota</taxon>
        <taxon>Fungi</taxon>
        <taxon>Dikarya</taxon>
        <taxon>Basidiomycota</taxon>
        <taxon>Agaricomycotina</taxon>
        <taxon>Agaricomycetes</taxon>
        <taxon>Polyporales</taxon>
        <taxon>Irpicaceae</taxon>
        <taxon>Irpex</taxon>
    </lineage>
</organism>
<accession>A0ACB8U1H6</accession>
<proteinExistence type="predicted"/>
<reference evidence="1" key="1">
    <citation type="journal article" date="2021" name="Environ. Microbiol.">
        <title>Gene family expansions and transcriptome signatures uncover fungal adaptations to wood decay.</title>
        <authorList>
            <person name="Hage H."/>
            <person name="Miyauchi S."/>
            <person name="Viragh M."/>
            <person name="Drula E."/>
            <person name="Min B."/>
            <person name="Chaduli D."/>
            <person name="Navarro D."/>
            <person name="Favel A."/>
            <person name="Norest M."/>
            <person name="Lesage-Meessen L."/>
            <person name="Balint B."/>
            <person name="Merenyi Z."/>
            <person name="de Eugenio L."/>
            <person name="Morin E."/>
            <person name="Martinez A.T."/>
            <person name="Baldrian P."/>
            <person name="Stursova M."/>
            <person name="Martinez M.J."/>
            <person name="Novotny C."/>
            <person name="Magnuson J.K."/>
            <person name="Spatafora J.W."/>
            <person name="Maurice S."/>
            <person name="Pangilinan J."/>
            <person name="Andreopoulos W."/>
            <person name="LaButti K."/>
            <person name="Hundley H."/>
            <person name="Na H."/>
            <person name="Kuo A."/>
            <person name="Barry K."/>
            <person name="Lipzen A."/>
            <person name="Henrissat B."/>
            <person name="Riley R."/>
            <person name="Ahrendt S."/>
            <person name="Nagy L.G."/>
            <person name="Grigoriev I.V."/>
            <person name="Martin F."/>
            <person name="Rosso M.N."/>
        </authorList>
    </citation>
    <scope>NUCLEOTIDE SEQUENCE</scope>
    <source>
        <strain evidence="1">CBS 384.51</strain>
    </source>
</reference>
<dbReference type="EMBL" id="MU274915">
    <property type="protein sequence ID" value="KAI0087939.1"/>
    <property type="molecule type" value="Genomic_DNA"/>
</dbReference>
<comment type="caution">
    <text evidence="1">The sequence shown here is derived from an EMBL/GenBank/DDBJ whole genome shotgun (WGS) entry which is preliminary data.</text>
</comment>
<keyword evidence="2" id="KW-1185">Reference proteome</keyword>
<evidence type="ECO:0000313" key="2">
    <source>
        <dbReference type="Proteomes" id="UP001055072"/>
    </source>
</evidence>
<protein>
    <submittedName>
        <fullName evidence="1">Uncharacterized protein</fullName>
    </submittedName>
</protein>